<keyword evidence="1" id="KW-0805">Transcription regulation</keyword>
<dbReference type="Gene3D" id="1.10.1740.10">
    <property type="match status" value="1"/>
</dbReference>
<dbReference type="NCBIfam" id="TIGR02937">
    <property type="entry name" value="sigma70-ECF"/>
    <property type="match status" value="1"/>
</dbReference>
<dbReference type="GO" id="GO:0016987">
    <property type="term" value="F:sigma factor activity"/>
    <property type="evidence" value="ECO:0007669"/>
    <property type="project" value="UniProtKB-KW"/>
</dbReference>
<organism evidence="5 6">
    <name type="scientific">Chryseolinea serpens</name>
    <dbReference type="NCBI Taxonomy" id="947013"/>
    <lineage>
        <taxon>Bacteria</taxon>
        <taxon>Pseudomonadati</taxon>
        <taxon>Bacteroidota</taxon>
        <taxon>Cytophagia</taxon>
        <taxon>Cytophagales</taxon>
        <taxon>Fulvivirgaceae</taxon>
        <taxon>Chryseolinea</taxon>
    </lineage>
</organism>
<dbReference type="InterPro" id="IPR013325">
    <property type="entry name" value="RNA_pol_sigma_r2"/>
</dbReference>
<dbReference type="PANTHER" id="PTHR47756:SF2">
    <property type="entry name" value="BLL6612 PROTEIN"/>
    <property type="match status" value="1"/>
</dbReference>
<dbReference type="PROSITE" id="PS01063">
    <property type="entry name" value="SIGMA70_ECF"/>
    <property type="match status" value="1"/>
</dbReference>
<dbReference type="InterPro" id="IPR013249">
    <property type="entry name" value="RNA_pol_sigma70_r4_t2"/>
</dbReference>
<evidence type="ECO:0000259" key="2">
    <source>
        <dbReference type="Pfam" id="PF04542"/>
    </source>
</evidence>
<dbReference type="Proteomes" id="UP000184212">
    <property type="component" value="Unassembled WGS sequence"/>
</dbReference>
<dbReference type="Pfam" id="PF20239">
    <property type="entry name" value="DUF6596"/>
    <property type="match status" value="1"/>
</dbReference>
<feature type="domain" description="RNA polymerase sigma-70 region 2" evidence="2">
    <location>
        <begin position="16"/>
        <end position="83"/>
    </location>
</feature>
<feature type="domain" description="DUF6596" evidence="4">
    <location>
        <begin position="193"/>
        <end position="295"/>
    </location>
</feature>
<dbReference type="RefSeq" id="WP_073141393.1">
    <property type="nucleotide sequence ID" value="NZ_FQWQ01000005.1"/>
</dbReference>
<dbReference type="InterPro" id="IPR046531">
    <property type="entry name" value="DUF6596"/>
</dbReference>
<accession>A0A1M5WEM8</accession>
<dbReference type="STRING" id="947013.SAMN04488109_5637"/>
<dbReference type="GO" id="GO:0006352">
    <property type="term" value="P:DNA-templated transcription initiation"/>
    <property type="evidence" value="ECO:0007669"/>
    <property type="project" value="InterPro"/>
</dbReference>
<dbReference type="InterPro" id="IPR014284">
    <property type="entry name" value="RNA_pol_sigma-70_dom"/>
</dbReference>
<comment type="similarity">
    <text evidence="1">Belongs to the sigma-70 factor family. ECF subfamily.</text>
</comment>
<evidence type="ECO:0000256" key="1">
    <source>
        <dbReference type="RuleBase" id="RU000716"/>
    </source>
</evidence>
<evidence type="ECO:0000313" key="5">
    <source>
        <dbReference type="EMBL" id="SHH86019.1"/>
    </source>
</evidence>
<dbReference type="OrthoDB" id="9780299at2"/>
<keyword evidence="1" id="KW-0804">Transcription</keyword>
<dbReference type="GO" id="GO:0003677">
    <property type="term" value="F:DNA binding"/>
    <property type="evidence" value="ECO:0007669"/>
    <property type="project" value="UniProtKB-KW"/>
</dbReference>
<evidence type="ECO:0000313" key="6">
    <source>
        <dbReference type="Proteomes" id="UP000184212"/>
    </source>
</evidence>
<dbReference type="InterPro" id="IPR036388">
    <property type="entry name" value="WH-like_DNA-bd_sf"/>
</dbReference>
<protein>
    <recommendedName>
        <fullName evidence="1">RNA polymerase sigma factor</fullName>
    </recommendedName>
</protein>
<sequence length="421" mass="47321">MHTNPERQVHELVDHLFRHEAGKMASVLTRLLGFGAMELAEDIVQDTLLKAMSVWKIKGIPENPSAWLYTVAKRKAIDTLRQQHLHSQHHSEISDALKSEWTLAPTVRQLFLDNEIEDSQLRMMFACCHPSIPYEAQLALTLKTLCGLSIAEIANSFLTNEDTISKRLYRAREKLREEKISLEAPIPAKLPGRLNAVLHCLYLLFNEGYNSSHPDQLIRHDLCSEAMRLCLLLIGNPVTNAPEANALLALMCFQASRAEARLGEDGSIVLLKDQDRTRWSRPLIEKGKYFLEQAAEGDEITDYHIEAAIAGCHARASSFEKTNWGDIEELYTILSDMKNSPVISLNRAIAIRYHVSPEAGLKALLAIEGLQQHYLYHAALGDVYVDVGDLAAARASYERALCLTSSIAEKKLLQFKMERLA</sequence>
<reference evidence="5 6" key="1">
    <citation type="submission" date="2016-11" db="EMBL/GenBank/DDBJ databases">
        <authorList>
            <person name="Jaros S."/>
            <person name="Januszkiewicz K."/>
            <person name="Wedrychowicz H."/>
        </authorList>
    </citation>
    <scope>NUCLEOTIDE SEQUENCE [LARGE SCALE GENOMIC DNA]</scope>
    <source>
        <strain evidence="5 6">DSM 24574</strain>
    </source>
</reference>
<dbReference type="EMBL" id="FQWQ01000005">
    <property type="protein sequence ID" value="SHH86019.1"/>
    <property type="molecule type" value="Genomic_DNA"/>
</dbReference>
<keyword evidence="1" id="KW-0238">DNA-binding</keyword>
<dbReference type="SUPFAM" id="SSF88946">
    <property type="entry name" value="Sigma2 domain of RNA polymerase sigma factors"/>
    <property type="match status" value="1"/>
</dbReference>
<keyword evidence="1" id="KW-0731">Sigma factor</keyword>
<keyword evidence="6" id="KW-1185">Reference proteome</keyword>
<dbReference type="InterPro" id="IPR007627">
    <property type="entry name" value="RNA_pol_sigma70_r2"/>
</dbReference>
<evidence type="ECO:0000259" key="3">
    <source>
        <dbReference type="Pfam" id="PF08281"/>
    </source>
</evidence>
<proteinExistence type="inferred from homology"/>
<name>A0A1M5WEM8_9BACT</name>
<dbReference type="PANTHER" id="PTHR47756">
    <property type="entry name" value="BLL6612 PROTEIN-RELATED"/>
    <property type="match status" value="1"/>
</dbReference>
<dbReference type="SUPFAM" id="SSF88659">
    <property type="entry name" value="Sigma3 and sigma4 domains of RNA polymerase sigma factors"/>
    <property type="match status" value="1"/>
</dbReference>
<dbReference type="InterPro" id="IPR000838">
    <property type="entry name" value="RNA_pol_sigma70_ECF_CS"/>
</dbReference>
<dbReference type="Gene3D" id="1.10.10.10">
    <property type="entry name" value="Winged helix-like DNA-binding domain superfamily/Winged helix DNA-binding domain"/>
    <property type="match status" value="1"/>
</dbReference>
<dbReference type="AlphaFoldDB" id="A0A1M5WEM8"/>
<evidence type="ECO:0000259" key="4">
    <source>
        <dbReference type="Pfam" id="PF20239"/>
    </source>
</evidence>
<dbReference type="Pfam" id="PF04542">
    <property type="entry name" value="Sigma70_r2"/>
    <property type="match status" value="1"/>
</dbReference>
<feature type="domain" description="RNA polymerase sigma factor 70 region 4 type 2" evidence="3">
    <location>
        <begin position="123"/>
        <end position="175"/>
    </location>
</feature>
<dbReference type="InterPro" id="IPR013324">
    <property type="entry name" value="RNA_pol_sigma_r3/r4-like"/>
</dbReference>
<dbReference type="Pfam" id="PF08281">
    <property type="entry name" value="Sigma70_r4_2"/>
    <property type="match status" value="1"/>
</dbReference>
<gene>
    <name evidence="5" type="ORF">SAMN04488109_5637</name>
</gene>